<dbReference type="Pfam" id="PF13624">
    <property type="entry name" value="SurA_N_3"/>
    <property type="match status" value="1"/>
</dbReference>
<keyword evidence="11 14" id="KW-0413">Isomerase</keyword>
<keyword evidence="6 12" id="KW-0472">Membrane</keyword>
<evidence type="ECO:0000256" key="8">
    <source>
        <dbReference type="ARBA" id="ARBA00038408"/>
    </source>
</evidence>
<dbReference type="SUPFAM" id="SSF54534">
    <property type="entry name" value="FKBP-like"/>
    <property type="match status" value="1"/>
</dbReference>
<evidence type="ECO:0000256" key="12">
    <source>
        <dbReference type="SAM" id="Phobius"/>
    </source>
</evidence>
<dbReference type="PANTHER" id="PTHR47529:SF1">
    <property type="entry name" value="PERIPLASMIC CHAPERONE PPID"/>
    <property type="match status" value="1"/>
</dbReference>
<dbReference type="AlphaFoldDB" id="A0A2P5SXG2"/>
<dbReference type="Pfam" id="PF13145">
    <property type="entry name" value="Rotamase_2"/>
    <property type="match status" value="1"/>
</dbReference>
<dbReference type="PROSITE" id="PS01096">
    <property type="entry name" value="PPIC_PPIASE_1"/>
    <property type="match status" value="1"/>
</dbReference>
<evidence type="ECO:0000256" key="9">
    <source>
        <dbReference type="ARBA" id="ARBA00040743"/>
    </source>
</evidence>
<evidence type="ECO:0000256" key="7">
    <source>
        <dbReference type="ARBA" id="ARBA00023186"/>
    </source>
</evidence>
<dbReference type="InterPro" id="IPR052029">
    <property type="entry name" value="PpiD_chaperone"/>
</dbReference>
<dbReference type="InterPro" id="IPR000297">
    <property type="entry name" value="PPIase_PpiC"/>
</dbReference>
<proteinExistence type="inferred from homology"/>
<dbReference type="GO" id="GO:0003755">
    <property type="term" value="F:peptidyl-prolyl cis-trans isomerase activity"/>
    <property type="evidence" value="ECO:0007669"/>
    <property type="project" value="UniProtKB-KW"/>
</dbReference>
<dbReference type="OrthoDB" id="9812372at2"/>
<evidence type="ECO:0000256" key="11">
    <source>
        <dbReference type="PROSITE-ProRule" id="PRU00278"/>
    </source>
</evidence>
<reference evidence="14 15" key="1">
    <citation type="journal article" date="2018" name="Genome Biol. Evol.">
        <title>Cladogenesis and Genomic Streamlining in Extracellular Endosymbionts of Tropical Stink Bugs.</title>
        <authorList>
            <person name="Otero-Bravo A."/>
            <person name="Goffredi S."/>
            <person name="Sabree Z.L."/>
        </authorList>
    </citation>
    <scope>NUCLEOTIDE SEQUENCE [LARGE SCALE GENOMIC DNA]</scope>
    <source>
        <strain evidence="14 15">SoET</strain>
    </source>
</reference>
<dbReference type="InterPro" id="IPR023058">
    <property type="entry name" value="PPIase_PpiC_CS"/>
</dbReference>
<dbReference type="EMBL" id="PDKS01000005">
    <property type="protein sequence ID" value="PPI87014.1"/>
    <property type="molecule type" value="Genomic_DNA"/>
</dbReference>
<dbReference type="PANTHER" id="PTHR47529">
    <property type="entry name" value="PEPTIDYL-PROLYL CIS-TRANS ISOMERASE D"/>
    <property type="match status" value="1"/>
</dbReference>
<comment type="similarity">
    <text evidence="8">Belongs to the PpiD chaperone family.</text>
</comment>
<dbReference type="Gene3D" id="3.10.50.40">
    <property type="match status" value="1"/>
</dbReference>
<keyword evidence="7" id="KW-0143">Chaperone</keyword>
<evidence type="ECO:0000256" key="2">
    <source>
        <dbReference type="ARBA" id="ARBA00022475"/>
    </source>
</evidence>
<keyword evidence="11" id="KW-0697">Rotamase</keyword>
<dbReference type="PROSITE" id="PS50198">
    <property type="entry name" value="PPIC_PPIASE_2"/>
    <property type="match status" value="1"/>
</dbReference>
<comment type="caution">
    <text evidence="14">The sequence shown here is derived from an EMBL/GenBank/DDBJ whole genome shotgun (WGS) entry which is preliminary data.</text>
</comment>
<evidence type="ECO:0000313" key="15">
    <source>
        <dbReference type="Proteomes" id="UP000296034"/>
    </source>
</evidence>
<feature type="transmembrane region" description="Helical" evidence="12">
    <location>
        <begin position="12"/>
        <end position="35"/>
    </location>
</feature>
<dbReference type="Proteomes" id="UP000296034">
    <property type="component" value="Unassembled WGS sequence"/>
</dbReference>
<name>A0A2P5SXG2_9GAMM</name>
<evidence type="ECO:0000256" key="6">
    <source>
        <dbReference type="ARBA" id="ARBA00023136"/>
    </source>
</evidence>
<evidence type="ECO:0000259" key="13">
    <source>
        <dbReference type="PROSITE" id="PS50198"/>
    </source>
</evidence>
<dbReference type="Gene3D" id="1.10.4030.10">
    <property type="entry name" value="Porin chaperone SurA, peptide-binding domain"/>
    <property type="match status" value="1"/>
</dbReference>
<evidence type="ECO:0000256" key="5">
    <source>
        <dbReference type="ARBA" id="ARBA00022989"/>
    </source>
</evidence>
<dbReference type="SUPFAM" id="SSF109998">
    <property type="entry name" value="Triger factor/SurA peptide-binding domain-like"/>
    <property type="match status" value="1"/>
</dbReference>
<feature type="domain" description="PpiC" evidence="13">
    <location>
        <begin position="229"/>
        <end position="361"/>
    </location>
</feature>
<accession>A0A2P5SXG2</accession>
<keyword evidence="4 12" id="KW-0812">Transmembrane</keyword>
<keyword evidence="3" id="KW-0997">Cell inner membrane</keyword>
<dbReference type="InterPro" id="IPR027304">
    <property type="entry name" value="Trigger_fact/SurA_dom_sf"/>
</dbReference>
<protein>
    <recommendedName>
        <fullName evidence="9">Periplasmic chaperone PpiD</fullName>
    </recommendedName>
    <alternativeName>
        <fullName evidence="10">Periplasmic folding chaperone</fullName>
    </alternativeName>
</protein>
<dbReference type="GO" id="GO:0005886">
    <property type="term" value="C:plasma membrane"/>
    <property type="evidence" value="ECO:0007669"/>
    <property type="project" value="UniProtKB-SubCell"/>
</dbReference>
<dbReference type="InterPro" id="IPR046357">
    <property type="entry name" value="PPIase_dom_sf"/>
</dbReference>
<gene>
    <name evidence="14" type="ORF">CRV11_03125</name>
</gene>
<evidence type="ECO:0000256" key="1">
    <source>
        <dbReference type="ARBA" id="ARBA00004382"/>
    </source>
</evidence>
<dbReference type="RefSeq" id="WP_136131899.1">
    <property type="nucleotide sequence ID" value="NZ_PDKS01000005.1"/>
</dbReference>
<evidence type="ECO:0000256" key="4">
    <source>
        <dbReference type="ARBA" id="ARBA00022692"/>
    </source>
</evidence>
<evidence type="ECO:0000313" key="14">
    <source>
        <dbReference type="EMBL" id="PPI87014.1"/>
    </source>
</evidence>
<keyword evidence="2" id="KW-1003">Cell membrane</keyword>
<sequence length="621" mass="70996">MTSSFHNLYNSLLIKVILSISILLFIITSIGTYVISNRRNDYIAKVNGQKITNTELDQAVQDAINDQQKYLGDDSQNLLNNEFYINQVRQQALVYLIDKLLLHNYVNNLKFHVGDDQLKQVILNQKYFQVKGVFDNNQYRNVIKKIGLTTNQYVELLRRELLIQQLVGTIVNSDFILPNEIYRLSDLIAQKRSIRQATINVNALAKKQHTTNDEIDQYYQRYKNTFLIPEKFRISYIKLSANKLSANKLKKSVSKSDISQWYDDHKNEYYIQSRNHYRIIQTNTSADAKKVLDKFNKGIPFSSLAKTMSTDPISARKGGDIGWIDMTNIPDEIKDSGLKKKGEISKIINTGRMFLIVYLEDVIPGRIKSLSEVHDTIVDQINKKNIIDFFSKFNQKVSSLALNNNSLKDVELVTGVKKVKTNWFNLNNIPKEINSSGFREALYSKALNIGMNSDVIKIDDYNAIVIHIDDHKKETVKTIEQVKLQIVNMLKKDKAHQQAKFQASKLLNSPNKQKALAAAGITLGNNKIISRGDIRDPINRTAFSLPEPNKGESSWGITEDINGNIVLIMLNKIIPNHMPEDKLNELVVLINKSNSQLILKMLLNNLSKKAVIKYNHINNQV</sequence>
<organism evidence="14 15">
    <name type="scientific">Candidatus Pantoea edessiphila</name>
    <dbReference type="NCBI Taxonomy" id="2044610"/>
    <lineage>
        <taxon>Bacteria</taxon>
        <taxon>Pseudomonadati</taxon>
        <taxon>Pseudomonadota</taxon>
        <taxon>Gammaproteobacteria</taxon>
        <taxon>Enterobacterales</taxon>
        <taxon>Erwiniaceae</taxon>
        <taxon>Pantoea</taxon>
    </lineage>
</organism>
<evidence type="ECO:0000256" key="10">
    <source>
        <dbReference type="ARBA" id="ARBA00042775"/>
    </source>
</evidence>
<evidence type="ECO:0000256" key="3">
    <source>
        <dbReference type="ARBA" id="ARBA00022519"/>
    </source>
</evidence>
<keyword evidence="5 12" id="KW-1133">Transmembrane helix</keyword>
<comment type="subcellular location">
    <subcellularLocation>
        <location evidence="1">Cell inner membrane</location>
        <topology evidence="1">Single-pass type II membrane protein</topology>
        <orientation evidence="1">Periplasmic side</orientation>
    </subcellularLocation>
</comment>
<dbReference type="NCBIfam" id="NF008054">
    <property type="entry name" value="PRK10788.1"/>
    <property type="match status" value="1"/>
</dbReference>